<reference evidence="2" key="1">
    <citation type="journal article" date="2019" name="Int. J. Syst. Evol. Microbiol.">
        <title>The Global Catalogue of Microorganisms (GCM) 10K type strain sequencing project: providing services to taxonomists for standard genome sequencing and annotation.</title>
        <authorList>
            <consortium name="The Broad Institute Genomics Platform"/>
            <consortium name="The Broad Institute Genome Sequencing Center for Infectious Disease"/>
            <person name="Wu L."/>
            <person name="Ma J."/>
        </authorList>
    </citation>
    <scope>NUCLEOTIDE SEQUENCE [LARGE SCALE GENOMIC DNA]</scope>
    <source>
        <strain evidence="2">CCUG 71848</strain>
    </source>
</reference>
<comment type="caution">
    <text evidence="1">The sequence shown here is derived from an EMBL/GenBank/DDBJ whole genome shotgun (WGS) entry which is preliminary data.</text>
</comment>
<dbReference type="Pfam" id="PF01663">
    <property type="entry name" value="Phosphodiest"/>
    <property type="match status" value="1"/>
</dbReference>
<proteinExistence type="predicted"/>
<dbReference type="InterPro" id="IPR017850">
    <property type="entry name" value="Alkaline_phosphatase_core_sf"/>
</dbReference>
<dbReference type="PANTHER" id="PTHR10151:SF120">
    <property type="entry name" value="BIS(5'-ADENOSYL)-TRIPHOSPHATASE"/>
    <property type="match status" value="1"/>
</dbReference>
<gene>
    <name evidence="1" type="ORF">ACFQ22_11570</name>
</gene>
<protein>
    <submittedName>
        <fullName evidence="1">Alkaline phosphatase family protein</fullName>
    </submittedName>
</protein>
<evidence type="ECO:0000313" key="1">
    <source>
        <dbReference type="EMBL" id="MFD1125990.1"/>
    </source>
</evidence>
<dbReference type="PANTHER" id="PTHR10151">
    <property type="entry name" value="ECTONUCLEOTIDE PYROPHOSPHATASE/PHOSPHODIESTERASE"/>
    <property type="match status" value="1"/>
</dbReference>
<evidence type="ECO:0000313" key="2">
    <source>
        <dbReference type="Proteomes" id="UP001597156"/>
    </source>
</evidence>
<dbReference type="Proteomes" id="UP001597156">
    <property type="component" value="Unassembled WGS sequence"/>
</dbReference>
<sequence>MMNKAMIVLIDGAATDYLTKSSAPNINKLATDTNGFYKIIDSQIPTVTNVNHARILTGKFPEVNGINGNVFFNKRTNEKTFIESPKYLNAPTIFAELKKQHLSSALLTVKGKIDEIFGQKATYRINAEKPDNDFLKSIGTKLPPRIDSLESGKWVVETAKQLIRSKSPDFVYATTNDYIMHHFSPDNPHARQFISQIDQQIAEIHQLEPDRTIYITADHGMNNKPTLINLQTFLNRQNFSTTVILPLADRYLKNHQYQESGAAYIYVSNPSDVDHVKIVVQQLPGIEKVLTRDEAVVNYHLNGQRIGDLLVFAAKDVAFGLQDKEVLKNYPGRSHGSLHELEVPLFCISNQETRPTEYETSRDLFNHLKQLLAF</sequence>
<dbReference type="SUPFAM" id="SSF53649">
    <property type="entry name" value="Alkaline phosphatase-like"/>
    <property type="match status" value="1"/>
</dbReference>
<dbReference type="InterPro" id="IPR002591">
    <property type="entry name" value="Phosphodiest/P_Trfase"/>
</dbReference>
<keyword evidence="2" id="KW-1185">Reference proteome</keyword>
<dbReference type="EMBL" id="JBHTLH010000041">
    <property type="protein sequence ID" value="MFD1125990.1"/>
    <property type="molecule type" value="Genomic_DNA"/>
</dbReference>
<name>A0ABW3PNY9_9LACO</name>
<accession>A0ABW3PNY9</accession>
<dbReference type="Gene3D" id="3.30.1360.110">
    <property type="entry name" value="Domain 2, Phosphonoacetate Hydrolase"/>
    <property type="match status" value="1"/>
</dbReference>
<organism evidence="1 2">
    <name type="scientific">Lentilactobacillus raoultii</name>
    <dbReference type="NCBI Taxonomy" id="1987503"/>
    <lineage>
        <taxon>Bacteria</taxon>
        <taxon>Bacillati</taxon>
        <taxon>Bacillota</taxon>
        <taxon>Bacilli</taxon>
        <taxon>Lactobacillales</taxon>
        <taxon>Lactobacillaceae</taxon>
        <taxon>Lentilactobacillus</taxon>
    </lineage>
</organism>
<dbReference type="RefSeq" id="WP_121979071.1">
    <property type="nucleotide sequence ID" value="NZ_JBHTLH010000041.1"/>
</dbReference>
<dbReference type="Gene3D" id="3.40.720.10">
    <property type="entry name" value="Alkaline Phosphatase, subunit A"/>
    <property type="match status" value="1"/>
</dbReference>
<dbReference type="InterPro" id="IPR023116">
    <property type="entry name" value="Phosphonoacetate_hydro_insert"/>
</dbReference>